<sequence length="116" mass="14051">MLNIKCDGRSVSIVVKIIDDWKEKREFIYLKNVELKERFVLKKIEKCNNRFGSSFNYNIEGFLCRIEVNSERNIFNVEIDYRSEYPEELQRKLLIDIGKNKIVQNIHPRFEKQVFF</sequence>
<dbReference type="Proteomes" id="UP001497535">
    <property type="component" value="Unassembled WGS sequence"/>
</dbReference>
<organism evidence="1 2">
    <name type="scientific">Meloidogyne enterolobii</name>
    <name type="common">Root-knot nematode worm</name>
    <name type="synonym">Meloidogyne mayaguensis</name>
    <dbReference type="NCBI Taxonomy" id="390850"/>
    <lineage>
        <taxon>Eukaryota</taxon>
        <taxon>Metazoa</taxon>
        <taxon>Ecdysozoa</taxon>
        <taxon>Nematoda</taxon>
        <taxon>Chromadorea</taxon>
        <taxon>Rhabditida</taxon>
        <taxon>Tylenchina</taxon>
        <taxon>Tylenchomorpha</taxon>
        <taxon>Tylenchoidea</taxon>
        <taxon>Meloidogynidae</taxon>
        <taxon>Meloidogyninae</taxon>
        <taxon>Meloidogyne</taxon>
    </lineage>
</organism>
<accession>A0ACB0Y5U6</accession>
<keyword evidence="2" id="KW-1185">Reference proteome</keyword>
<protein>
    <submittedName>
        <fullName evidence="1">Uncharacterized protein</fullName>
    </submittedName>
</protein>
<proteinExistence type="predicted"/>
<evidence type="ECO:0000313" key="2">
    <source>
        <dbReference type="Proteomes" id="UP001497535"/>
    </source>
</evidence>
<dbReference type="EMBL" id="CAVMJV010000006">
    <property type="protein sequence ID" value="CAK5032939.1"/>
    <property type="molecule type" value="Genomic_DNA"/>
</dbReference>
<evidence type="ECO:0000313" key="1">
    <source>
        <dbReference type="EMBL" id="CAK5032939.1"/>
    </source>
</evidence>
<name>A0ACB0Y5U6_MELEN</name>
<reference evidence="1" key="1">
    <citation type="submission" date="2023-11" db="EMBL/GenBank/DDBJ databases">
        <authorList>
            <person name="Poullet M."/>
        </authorList>
    </citation>
    <scope>NUCLEOTIDE SEQUENCE</scope>
    <source>
        <strain evidence="1">E1834</strain>
    </source>
</reference>
<comment type="caution">
    <text evidence="1">The sequence shown here is derived from an EMBL/GenBank/DDBJ whole genome shotgun (WGS) entry which is preliminary data.</text>
</comment>
<gene>
    <name evidence="1" type="ORF">MENTE1834_LOCUS8008</name>
</gene>